<evidence type="ECO:0000313" key="2">
    <source>
        <dbReference type="Proteomes" id="UP001207440"/>
    </source>
</evidence>
<name>A0AAP3AST8_RIEAN</name>
<protein>
    <submittedName>
        <fullName evidence="1">Uncharacterized protein</fullName>
    </submittedName>
</protein>
<comment type="caution">
    <text evidence="1">The sequence shown here is derived from an EMBL/GenBank/DDBJ whole genome shotgun (WGS) entry which is preliminary data.</text>
</comment>
<proteinExistence type="predicted"/>
<evidence type="ECO:0000313" key="1">
    <source>
        <dbReference type="EMBL" id="MCW0524759.1"/>
    </source>
</evidence>
<gene>
    <name evidence="1" type="ORF">OKE68_10590</name>
</gene>
<sequence length="297" mass="34176">MKVIGLENDYYLSGNNIWIEVSGFTRLSSALEVVIKRLETQTSYSFNITPNADNTYLFNISEAIRGLLPSPNHIDINTLQSFEITFKAFFNTGAETETITLTKNFIRGWRRKEGVKEWHLNEGDSLVVGKWIEWGNLPIVQPKKIIGGRLVTFIPSKDEVERINIRGCKYKIIKFLNSLGGYQCYVFENSEGKTKTKGKKTISKIKTSLRQNNFFNLGIEADKTIELHTKTKRHLQPIITDLVQSYDVYLFDPDGVSDESQWHRLVLESNDSVENTYDNSFENKISFSFYDDVAREL</sequence>
<dbReference type="Proteomes" id="UP001207440">
    <property type="component" value="Unassembled WGS sequence"/>
</dbReference>
<organism evidence="1 2">
    <name type="scientific">Riemerella anatipestifer</name>
    <name type="common">Moraxella anatipestifer</name>
    <dbReference type="NCBI Taxonomy" id="34085"/>
    <lineage>
        <taxon>Bacteria</taxon>
        <taxon>Pseudomonadati</taxon>
        <taxon>Bacteroidota</taxon>
        <taxon>Flavobacteriia</taxon>
        <taxon>Flavobacteriales</taxon>
        <taxon>Weeksellaceae</taxon>
        <taxon>Riemerella</taxon>
    </lineage>
</organism>
<reference evidence="1" key="1">
    <citation type="submission" date="2022-10" db="EMBL/GenBank/DDBJ databases">
        <title>Sifting through the core-genome to identify putative cross-protective antigens against Riemerella anatipestifer.</title>
        <authorList>
            <person name="Zheng X."/>
            <person name="Zhang W."/>
        </authorList>
    </citation>
    <scope>NUCLEOTIDE SEQUENCE</scope>
    <source>
        <strain evidence="1">ZWRA178</strain>
    </source>
</reference>
<accession>A0AAP3AST8</accession>
<dbReference type="EMBL" id="JAOZYT010000096">
    <property type="protein sequence ID" value="MCW0524759.1"/>
    <property type="molecule type" value="Genomic_DNA"/>
</dbReference>
<dbReference type="AlphaFoldDB" id="A0AAP3AST8"/>
<dbReference type="RefSeq" id="WP_214193804.1">
    <property type="nucleotide sequence ID" value="NZ_CP081925.1"/>
</dbReference>